<gene>
    <name evidence="1" type="ORF">HGM15179_015567</name>
</gene>
<proteinExistence type="predicted"/>
<protein>
    <submittedName>
        <fullName evidence="1">Uncharacterized protein</fullName>
    </submittedName>
</protein>
<dbReference type="Proteomes" id="UP000796761">
    <property type="component" value="Unassembled WGS sequence"/>
</dbReference>
<evidence type="ECO:0000313" key="2">
    <source>
        <dbReference type="Proteomes" id="UP000796761"/>
    </source>
</evidence>
<keyword evidence="2" id="KW-1185">Reference proteome</keyword>
<dbReference type="EMBL" id="SWJQ01000693">
    <property type="protein sequence ID" value="TRZ11538.1"/>
    <property type="molecule type" value="Genomic_DNA"/>
</dbReference>
<accession>A0A8K1LF81</accession>
<reference evidence="1" key="1">
    <citation type="submission" date="2019-04" db="EMBL/GenBank/DDBJ databases">
        <title>Genome assembly of Zosterops borbonicus 15179.</title>
        <authorList>
            <person name="Leroy T."/>
            <person name="Anselmetti Y."/>
            <person name="Tilak M.-K."/>
            <person name="Nabholz B."/>
        </authorList>
    </citation>
    <scope>NUCLEOTIDE SEQUENCE</scope>
    <source>
        <strain evidence="1">HGM_15179</strain>
        <tissue evidence="1">Muscle</tissue>
    </source>
</reference>
<evidence type="ECO:0000313" key="1">
    <source>
        <dbReference type="EMBL" id="TRZ11538.1"/>
    </source>
</evidence>
<dbReference type="OrthoDB" id="9170669at2759"/>
<organism evidence="1 2">
    <name type="scientific">Zosterops borbonicus</name>
    <dbReference type="NCBI Taxonomy" id="364589"/>
    <lineage>
        <taxon>Eukaryota</taxon>
        <taxon>Metazoa</taxon>
        <taxon>Chordata</taxon>
        <taxon>Craniata</taxon>
        <taxon>Vertebrata</taxon>
        <taxon>Euteleostomi</taxon>
        <taxon>Archelosauria</taxon>
        <taxon>Archosauria</taxon>
        <taxon>Dinosauria</taxon>
        <taxon>Saurischia</taxon>
        <taxon>Theropoda</taxon>
        <taxon>Coelurosauria</taxon>
        <taxon>Aves</taxon>
        <taxon>Neognathae</taxon>
        <taxon>Neoaves</taxon>
        <taxon>Telluraves</taxon>
        <taxon>Australaves</taxon>
        <taxon>Passeriformes</taxon>
        <taxon>Sylvioidea</taxon>
        <taxon>Zosteropidae</taxon>
        <taxon>Zosterops</taxon>
    </lineage>
</organism>
<comment type="caution">
    <text evidence="1">The sequence shown here is derived from an EMBL/GenBank/DDBJ whole genome shotgun (WGS) entry which is preliminary data.</text>
</comment>
<sequence length="136" mass="15261">MRPHGIMEEADVVVLQRVNKGKITKQGGGEECLEKCLAEKDLMLLANSSVDMKHWYAQVAKNPKGIVVGVRNTVSSRIRVMTIPWTQHRDTDEEIECTLSKFTDDTKLSGAVDTPEGWDAIKRALDKLKQWPMGIP</sequence>
<dbReference type="AlphaFoldDB" id="A0A8K1LF81"/>
<name>A0A8K1LF81_9PASS</name>